<evidence type="ECO:0000256" key="1">
    <source>
        <dbReference type="SAM" id="MobiDB-lite"/>
    </source>
</evidence>
<feature type="region of interest" description="Disordered" evidence="1">
    <location>
        <begin position="39"/>
        <end position="90"/>
    </location>
</feature>
<dbReference type="Proteomes" id="UP000499080">
    <property type="component" value="Unassembled WGS sequence"/>
</dbReference>
<dbReference type="AlphaFoldDB" id="A0A4Y2NR85"/>
<organism evidence="2 3">
    <name type="scientific">Araneus ventricosus</name>
    <name type="common">Orbweaver spider</name>
    <name type="synonym">Epeira ventricosa</name>
    <dbReference type="NCBI Taxonomy" id="182803"/>
    <lineage>
        <taxon>Eukaryota</taxon>
        <taxon>Metazoa</taxon>
        <taxon>Ecdysozoa</taxon>
        <taxon>Arthropoda</taxon>
        <taxon>Chelicerata</taxon>
        <taxon>Arachnida</taxon>
        <taxon>Araneae</taxon>
        <taxon>Araneomorphae</taxon>
        <taxon>Entelegynae</taxon>
        <taxon>Araneoidea</taxon>
        <taxon>Araneidae</taxon>
        <taxon>Araneus</taxon>
    </lineage>
</organism>
<evidence type="ECO:0000313" key="3">
    <source>
        <dbReference type="Proteomes" id="UP000499080"/>
    </source>
</evidence>
<feature type="compositionally biased region" description="Basic and acidic residues" evidence="1">
    <location>
        <begin position="39"/>
        <end position="50"/>
    </location>
</feature>
<evidence type="ECO:0000313" key="2">
    <source>
        <dbReference type="EMBL" id="GBN41353.1"/>
    </source>
</evidence>
<dbReference type="EMBL" id="BGPR01009640">
    <property type="protein sequence ID" value="GBN41353.1"/>
    <property type="molecule type" value="Genomic_DNA"/>
</dbReference>
<name>A0A4Y2NR85_ARAVE</name>
<proteinExistence type="predicted"/>
<comment type="caution">
    <text evidence="2">The sequence shown here is derived from an EMBL/GenBank/DDBJ whole genome shotgun (WGS) entry which is preliminary data.</text>
</comment>
<protein>
    <submittedName>
        <fullName evidence="2">Uncharacterized protein</fullName>
    </submittedName>
</protein>
<sequence>MILTVVRWRDYTCNGHPFKLSISPHGDFFTCVRFNDHQEEPPWKRTKELTQKNFPVENPDEKRTGQKNPPVKTDERTGQKNPPVENRRKNSTEAPLCMWFVEHGVEPEALPRGHIYLFEI</sequence>
<accession>A0A4Y2NR85</accession>
<keyword evidence="3" id="KW-1185">Reference proteome</keyword>
<reference evidence="2 3" key="1">
    <citation type="journal article" date="2019" name="Sci. Rep.">
        <title>Orb-weaving spider Araneus ventricosus genome elucidates the spidroin gene catalogue.</title>
        <authorList>
            <person name="Kono N."/>
            <person name="Nakamura H."/>
            <person name="Ohtoshi R."/>
            <person name="Moran D.A.P."/>
            <person name="Shinohara A."/>
            <person name="Yoshida Y."/>
            <person name="Fujiwara M."/>
            <person name="Mori M."/>
            <person name="Tomita M."/>
            <person name="Arakawa K."/>
        </authorList>
    </citation>
    <scope>NUCLEOTIDE SEQUENCE [LARGE SCALE GENOMIC DNA]</scope>
</reference>
<gene>
    <name evidence="2" type="ORF">AVEN_214082_1</name>
</gene>